<evidence type="ECO:0000256" key="3">
    <source>
        <dbReference type="ARBA" id="ARBA00023125"/>
    </source>
</evidence>
<dbReference type="Pfam" id="PF00126">
    <property type="entry name" value="HTH_1"/>
    <property type="match status" value="1"/>
</dbReference>
<dbReference type="InterPro" id="IPR000847">
    <property type="entry name" value="LysR_HTH_N"/>
</dbReference>
<proteinExistence type="inferred from homology"/>
<protein>
    <submittedName>
        <fullName evidence="6">LysR family transcriptional regulator</fullName>
    </submittedName>
</protein>
<keyword evidence="4" id="KW-0804">Transcription</keyword>
<organism evidence="6 7">
    <name type="scientific">Rhizobium puerariae</name>
    <dbReference type="NCBI Taxonomy" id="1585791"/>
    <lineage>
        <taxon>Bacteria</taxon>
        <taxon>Pseudomonadati</taxon>
        <taxon>Pseudomonadota</taxon>
        <taxon>Alphaproteobacteria</taxon>
        <taxon>Hyphomicrobiales</taxon>
        <taxon>Rhizobiaceae</taxon>
        <taxon>Rhizobium/Agrobacterium group</taxon>
        <taxon>Rhizobium</taxon>
    </lineage>
</organism>
<gene>
    <name evidence="6" type="ORF">ACFFP0_08975</name>
</gene>
<dbReference type="CDD" id="cd05466">
    <property type="entry name" value="PBP2_LTTR_substrate"/>
    <property type="match status" value="1"/>
</dbReference>
<dbReference type="PANTHER" id="PTHR30346:SF0">
    <property type="entry name" value="HCA OPERON TRANSCRIPTIONAL ACTIVATOR HCAR"/>
    <property type="match status" value="1"/>
</dbReference>
<dbReference type="SUPFAM" id="SSF46785">
    <property type="entry name" value="Winged helix' DNA-binding domain"/>
    <property type="match status" value="1"/>
</dbReference>
<keyword evidence="7" id="KW-1185">Reference proteome</keyword>
<dbReference type="Pfam" id="PF03466">
    <property type="entry name" value="LysR_substrate"/>
    <property type="match status" value="1"/>
</dbReference>
<evidence type="ECO:0000256" key="1">
    <source>
        <dbReference type="ARBA" id="ARBA00009437"/>
    </source>
</evidence>
<evidence type="ECO:0000313" key="6">
    <source>
        <dbReference type="EMBL" id="MFB9948978.1"/>
    </source>
</evidence>
<keyword evidence="2" id="KW-0805">Transcription regulation</keyword>
<comment type="similarity">
    <text evidence="1">Belongs to the LysR transcriptional regulatory family.</text>
</comment>
<evidence type="ECO:0000256" key="4">
    <source>
        <dbReference type="ARBA" id="ARBA00023163"/>
    </source>
</evidence>
<evidence type="ECO:0000259" key="5">
    <source>
        <dbReference type="PROSITE" id="PS50931"/>
    </source>
</evidence>
<dbReference type="Proteomes" id="UP001589692">
    <property type="component" value="Unassembled WGS sequence"/>
</dbReference>
<dbReference type="InterPro" id="IPR005119">
    <property type="entry name" value="LysR_subst-bd"/>
</dbReference>
<dbReference type="Gene3D" id="1.10.10.10">
    <property type="entry name" value="Winged helix-like DNA-binding domain superfamily/Winged helix DNA-binding domain"/>
    <property type="match status" value="1"/>
</dbReference>
<dbReference type="PROSITE" id="PS50931">
    <property type="entry name" value="HTH_LYSR"/>
    <property type="match status" value="1"/>
</dbReference>
<evidence type="ECO:0000256" key="2">
    <source>
        <dbReference type="ARBA" id="ARBA00023015"/>
    </source>
</evidence>
<reference evidence="6 7" key="1">
    <citation type="submission" date="2024-09" db="EMBL/GenBank/DDBJ databases">
        <authorList>
            <person name="Sun Q."/>
            <person name="Mori K."/>
        </authorList>
    </citation>
    <scope>NUCLEOTIDE SEQUENCE [LARGE SCALE GENOMIC DNA]</scope>
    <source>
        <strain evidence="6 7">TBRC 4938</strain>
    </source>
</reference>
<dbReference type="EMBL" id="JBHMAA010000011">
    <property type="protein sequence ID" value="MFB9948978.1"/>
    <property type="molecule type" value="Genomic_DNA"/>
</dbReference>
<dbReference type="SUPFAM" id="SSF53850">
    <property type="entry name" value="Periplasmic binding protein-like II"/>
    <property type="match status" value="1"/>
</dbReference>
<name>A0ABV6AEC6_9HYPH</name>
<dbReference type="RefSeq" id="WP_377259257.1">
    <property type="nucleotide sequence ID" value="NZ_JBHMAA010000011.1"/>
</dbReference>
<dbReference type="InterPro" id="IPR036388">
    <property type="entry name" value="WH-like_DNA-bd_sf"/>
</dbReference>
<evidence type="ECO:0000313" key="7">
    <source>
        <dbReference type="Proteomes" id="UP001589692"/>
    </source>
</evidence>
<accession>A0ABV6AEC6</accession>
<dbReference type="PRINTS" id="PR00039">
    <property type="entry name" value="HTHLYSR"/>
</dbReference>
<sequence length="289" mass="31763">MINITVTQLKYLDAVIRAGSFSKAALAANISQPALTRHIQSLEEECRVPLLRRTSRGVFPTEEGSRLLDASARVFESLDYVQSIGASLVGKTLRIRSVSTPRLADFVGLCRANLLNVEIDLSISTFADILEALHQRRCDIGFFTAPAGLEGVEAVEIGRYKYHAYVGRSHAWADRSQISIRELEGVGLIISPSVRRSRQVFDDHLHNHGVVAPILYEVASIETIWHLARLGTDVGILSDLGHAVSDDIVRLEFAEDLSIPLHMVSLAHEERTNLARAAFALGAKQLAAH</sequence>
<feature type="domain" description="HTH lysR-type" evidence="5">
    <location>
        <begin position="4"/>
        <end position="61"/>
    </location>
</feature>
<dbReference type="PANTHER" id="PTHR30346">
    <property type="entry name" value="TRANSCRIPTIONAL DUAL REGULATOR HCAR-RELATED"/>
    <property type="match status" value="1"/>
</dbReference>
<dbReference type="Gene3D" id="3.40.190.290">
    <property type="match status" value="1"/>
</dbReference>
<keyword evidence="3" id="KW-0238">DNA-binding</keyword>
<comment type="caution">
    <text evidence="6">The sequence shown here is derived from an EMBL/GenBank/DDBJ whole genome shotgun (WGS) entry which is preliminary data.</text>
</comment>
<dbReference type="InterPro" id="IPR036390">
    <property type="entry name" value="WH_DNA-bd_sf"/>
</dbReference>